<proteinExistence type="predicted"/>
<evidence type="ECO:0000313" key="3">
    <source>
        <dbReference type="EMBL" id="QDT91750.1"/>
    </source>
</evidence>
<dbReference type="KEGG" id="gax:Pan161_34130"/>
<dbReference type="InterPro" id="IPR036514">
    <property type="entry name" value="SGNH_hydro_sf"/>
</dbReference>
<dbReference type="PANTHER" id="PTHR30383:SF26">
    <property type="entry name" value="SGNH HYDROLASE-TYPE ESTERASE DOMAIN-CONTAINING PROTEIN"/>
    <property type="match status" value="1"/>
</dbReference>
<dbReference type="EMBL" id="CP036343">
    <property type="protein sequence ID" value="QDT91750.1"/>
    <property type="molecule type" value="Genomic_DNA"/>
</dbReference>
<gene>
    <name evidence="3" type="ORF">Pan161_34130</name>
</gene>
<feature type="chain" id="PRO_5021909126" description="SGNH hydrolase-type esterase domain-containing protein" evidence="1">
    <location>
        <begin position="20"/>
        <end position="223"/>
    </location>
</feature>
<dbReference type="Gene3D" id="3.40.50.1110">
    <property type="entry name" value="SGNH hydrolase"/>
    <property type="match status" value="1"/>
</dbReference>
<evidence type="ECO:0000313" key="4">
    <source>
        <dbReference type="Proteomes" id="UP000316855"/>
    </source>
</evidence>
<accession>A0A517VFF8</accession>
<name>A0A517VFF8_9PLAN</name>
<protein>
    <recommendedName>
        <fullName evidence="2">SGNH hydrolase-type esterase domain-containing protein</fullName>
    </recommendedName>
</protein>
<dbReference type="AlphaFoldDB" id="A0A517VFF8"/>
<evidence type="ECO:0000259" key="2">
    <source>
        <dbReference type="Pfam" id="PF13472"/>
    </source>
</evidence>
<dbReference type="PANTHER" id="PTHR30383">
    <property type="entry name" value="THIOESTERASE 1/PROTEASE 1/LYSOPHOSPHOLIPASE L1"/>
    <property type="match status" value="1"/>
</dbReference>
<dbReference type="InterPro" id="IPR051532">
    <property type="entry name" value="Ester_Hydrolysis_Enzymes"/>
</dbReference>
<dbReference type="InterPro" id="IPR013830">
    <property type="entry name" value="SGNH_hydro"/>
</dbReference>
<keyword evidence="4" id="KW-1185">Reference proteome</keyword>
<reference evidence="3 4" key="1">
    <citation type="submission" date="2019-02" db="EMBL/GenBank/DDBJ databases">
        <title>Deep-cultivation of Planctomycetes and their phenomic and genomic characterization uncovers novel biology.</title>
        <authorList>
            <person name="Wiegand S."/>
            <person name="Jogler M."/>
            <person name="Boedeker C."/>
            <person name="Pinto D."/>
            <person name="Vollmers J."/>
            <person name="Rivas-Marin E."/>
            <person name="Kohn T."/>
            <person name="Peeters S.H."/>
            <person name="Heuer A."/>
            <person name="Rast P."/>
            <person name="Oberbeckmann S."/>
            <person name="Bunk B."/>
            <person name="Jeske O."/>
            <person name="Meyerdierks A."/>
            <person name="Storesund J.E."/>
            <person name="Kallscheuer N."/>
            <person name="Luecker S."/>
            <person name="Lage O.M."/>
            <person name="Pohl T."/>
            <person name="Merkel B.J."/>
            <person name="Hornburger P."/>
            <person name="Mueller R.-W."/>
            <person name="Bruemmer F."/>
            <person name="Labrenz M."/>
            <person name="Spormann A.M."/>
            <person name="Op den Camp H."/>
            <person name="Overmann J."/>
            <person name="Amann R."/>
            <person name="Jetten M.S.M."/>
            <person name="Mascher T."/>
            <person name="Medema M.H."/>
            <person name="Devos D.P."/>
            <person name="Kaster A.-K."/>
            <person name="Ovreas L."/>
            <person name="Rohde M."/>
            <person name="Galperin M.Y."/>
            <person name="Jogler C."/>
        </authorList>
    </citation>
    <scope>NUCLEOTIDE SEQUENCE [LARGE SCALE GENOMIC DNA]</scope>
    <source>
        <strain evidence="3 4">Pan161</strain>
    </source>
</reference>
<dbReference type="RefSeq" id="WP_197995354.1">
    <property type="nucleotide sequence ID" value="NZ_CP036343.1"/>
</dbReference>
<feature type="signal peptide" evidence="1">
    <location>
        <begin position="1"/>
        <end position="19"/>
    </location>
</feature>
<dbReference type="CDD" id="cd00229">
    <property type="entry name" value="SGNH_hydrolase"/>
    <property type="match status" value="1"/>
</dbReference>
<dbReference type="Proteomes" id="UP000316855">
    <property type="component" value="Chromosome"/>
</dbReference>
<evidence type="ECO:0000256" key="1">
    <source>
        <dbReference type="SAM" id="SignalP"/>
    </source>
</evidence>
<dbReference type="SUPFAM" id="SSF52266">
    <property type="entry name" value="SGNH hydrolase"/>
    <property type="match status" value="1"/>
</dbReference>
<feature type="domain" description="SGNH hydrolase-type esterase" evidence="2">
    <location>
        <begin position="49"/>
        <end position="206"/>
    </location>
</feature>
<keyword evidence="1" id="KW-0732">Signal</keyword>
<organism evidence="3 4">
    <name type="scientific">Gimesia algae</name>
    <dbReference type="NCBI Taxonomy" id="2527971"/>
    <lineage>
        <taxon>Bacteria</taxon>
        <taxon>Pseudomonadati</taxon>
        <taxon>Planctomycetota</taxon>
        <taxon>Planctomycetia</taxon>
        <taxon>Planctomycetales</taxon>
        <taxon>Planctomycetaceae</taxon>
        <taxon>Gimesia</taxon>
    </lineage>
</organism>
<sequence length="223" mass="25247" precursor="true">MKHFYVLLSLMALCHSLTAAEPIRERIEWIDIWVTDANKDDLPRVLLAGDSITRGYYGAVEKQLAGKASCARLTTSKCVSDPTFNDDLLLLLKQYKFSVIHINNGLHGWGYTEEQYRDGLSKTIVAVKKYAGDTKLIWATTTPVRERSDLKTFAERTDRVKVRNKLAAEIMTKRQVPTDDLFELVKDHADWQSTDGVHFNAKGNEALAKQVAESVSQQLRFAE</sequence>
<dbReference type="GO" id="GO:0004622">
    <property type="term" value="F:phosphatidylcholine lysophospholipase activity"/>
    <property type="evidence" value="ECO:0007669"/>
    <property type="project" value="TreeGrafter"/>
</dbReference>
<dbReference type="Pfam" id="PF13472">
    <property type="entry name" value="Lipase_GDSL_2"/>
    <property type="match status" value="1"/>
</dbReference>